<name>A0A556C584_BREAU</name>
<sequence length="92" mass="10473">MLTLQAILELALDDKLIARNPARGIKTLPSIRHRKNVYLTYEQGEQVAAAADRHHLIGHAGRYGYVIHIAAYRGRRWSEIATLRPDDVDLEE</sequence>
<protein>
    <recommendedName>
        <fullName evidence="4">Integrase</fullName>
    </recommendedName>
</protein>
<comment type="caution">
    <text evidence="2">The sequence shown here is derived from an EMBL/GenBank/DDBJ whole genome shotgun (WGS) entry which is preliminary data.</text>
</comment>
<gene>
    <name evidence="2" type="ORF">FO013_19255</name>
</gene>
<dbReference type="GO" id="GO:0015074">
    <property type="term" value="P:DNA integration"/>
    <property type="evidence" value="ECO:0007669"/>
    <property type="project" value="InterPro"/>
</dbReference>
<dbReference type="InterPro" id="IPR013762">
    <property type="entry name" value="Integrase-like_cat_sf"/>
</dbReference>
<dbReference type="SUPFAM" id="SSF56349">
    <property type="entry name" value="DNA breaking-rejoining enzymes"/>
    <property type="match status" value="1"/>
</dbReference>
<evidence type="ECO:0000313" key="2">
    <source>
        <dbReference type="EMBL" id="TSI12614.1"/>
    </source>
</evidence>
<keyword evidence="3" id="KW-1185">Reference proteome</keyword>
<dbReference type="OrthoDB" id="7476432at2"/>
<dbReference type="Gene3D" id="1.10.443.10">
    <property type="entry name" value="Intergrase catalytic core"/>
    <property type="match status" value="1"/>
</dbReference>
<dbReference type="RefSeq" id="WP_143924178.1">
    <property type="nucleotide sequence ID" value="NZ_VLTK01000015.1"/>
</dbReference>
<dbReference type="GO" id="GO:0006310">
    <property type="term" value="P:DNA recombination"/>
    <property type="evidence" value="ECO:0007669"/>
    <property type="project" value="UniProtKB-KW"/>
</dbReference>
<dbReference type="Proteomes" id="UP000316406">
    <property type="component" value="Unassembled WGS sequence"/>
</dbReference>
<keyword evidence="1" id="KW-0233">DNA recombination</keyword>
<dbReference type="AlphaFoldDB" id="A0A556C584"/>
<proteinExistence type="predicted"/>
<evidence type="ECO:0008006" key="4">
    <source>
        <dbReference type="Google" id="ProtNLM"/>
    </source>
</evidence>
<evidence type="ECO:0000256" key="1">
    <source>
        <dbReference type="ARBA" id="ARBA00023172"/>
    </source>
</evidence>
<organism evidence="2 3">
    <name type="scientific">Brevibacterium aurantiacum</name>
    <dbReference type="NCBI Taxonomy" id="273384"/>
    <lineage>
        <taxon>Bacteria</taxon>
        <taxon>Bacillati</taxon>
        <taxon>Actinomycetota</taxon>
        <taxon>Actinomycetes</taxon>
        <taxon>Micrococcales</taxon>
        <taxon>Brevibacteriaceae</taxon>
        <taxon>Brevibacterium</taxon>
    </lineage>
</organism>
<dbReference type="EMBL" id="VLTK01000015">
    <property type="protein sequence ID" value="TSI12614.1"/>
    <property type="molecule type" value="Genomic_DNA"/>
</dbReference>
<dbReference type="InterPro" id="IPR011010">
    <property type="entry name" value="DNA_brk_join_enz"/>
</dbReference>
<dbReference type="GO" id="GO:0003677">
    <property type="term" value="F:DNA binding"/>
    <property type="evidence" value="ECO:0007669"/>
    <property type="project" value="InterPro"/>
</dbReference>
<accession>A0A556C584</accession>
<evidence type="ECO:0000313" key="3">
    <source>
        <dbReference type="Proteomes" id="UP000316406"/>
    </source>
</evidence>
<reference evidence="2 3" key="1">
    <citation type="submission" date="2019-07" db="EMBL/GenBank/DDBJ databases">
        <title>Draft genome sequence of Brevibacterium aurantiacum XU54 isolated from Xinjiang China.</title>
        <authorList>
            <person name="Xu X."/>
        </authorList>
    </citation>
    <scope>NUCLEOTIDE SEQUENCE [LARGE SCALE GENOMIC DNA]</scope>
    <source>
        <strain evidence="2 3">XU54</strain>
    </source>
</reference>